<dbReference type="Pfam" id="PF10711">
    <property type="entry name" value="DUF2513"/>
    <property type="match status" value="1"/>
</dbReference>
<dbReference type="AlphaFoldDB" id="A0A163UJS9"/>
<sequence length="128" mass="14614">MKRDMELVIRILKVIEEYHTSRSLSLSLEDEGYEDMIVQYHLRIMAEAGLIVIDDVSTFAGGQYYINGMTWLGHDFLDSARNEKVLIAAKEKAESKGFDFKSLPIDVIKELLTEGAKNLLECNEIKRS</sequence>
<dbReference type="OrthoDB" id="6960201at2"/>
<organism evidence="1 2">
    <name type="scientific">Paenibacillus elgii</name>
    <dbReference type="NCBI Taxonomy" id="189691"/>
    <lineage>
        <taxon>Bacteria</taxon>
        <taxon>Bacillati</taxon>
        <taxon>Bacillota</taxon>
        <taxon>Bacilli</taxon>
        <taxon>Bacillales</taxon>
        <taxon>Paenibacillaceae</taxon>
        <taxon>Paenibacillus</taxon>
    </lineage>
</organism>
<evidence type="ECO:0008006" key="3">
    <source>
        <dbReference type="Google" id="ProtNLM"/>
    </source>
</evidence>
<protein>
    <recommendedName>
        <fullName evidence="3">DUF2513 domain-containing protein</fullName>
    </recommendedName>
</protein>
<dbReference type="Proteomes" id="UP000076563">
    <property type="component" value="Unassembled WGS sequence"/>
</dbReference>
<name>A0A163UJS9_9BACL</name>
<keyword evidence="2" id="KW-1185">Reference proteome</keyword>
<proteinExistence type="predicted"/>
<evidence type="ECO:0000313" key="1">
    <source>
        <dbReference type="EMBL" id="KZE73427.1"/>
    </source>
</evidence>
<accession>A0A163UJS9</accession>
<gene>
    <name evidence="1" type="ORF">AV654_32645</name>
</gene>
<dbReference type="InterPro" id="IPR019650">
    <property type="entry name" value="DUF2513"/>
</dbReference>
<dbReference type="EMBL" id="LQRA01000093">
    <property type="protein sequence ID" value="KZE73427.1"/>
    <property type="molecule type" value="Genomic_DNA"/>
</dbReference>
<dbReference type="RefSeq" id="WP_063187068.1">
    <property type="nucleotide sequence ID" value="NZ_LQRA01000093.1"/>
</dbReference>
<reference evidence="2" key="1">
    <citation type="submission" date="2016-01" db="EMBL/GenBank/DDBJ databases">
        <title>Draft genome of Chromobacterium sp. F49.</title>
        <authorList>
            <person name="Hong K.W."/>
        </authorList>
    </citation>
    <scope>NUCLEOTIDE SEQUENCE [LARGE SCALE GENOMIC DNA]</scope>
    <source>
        <strain evidence="2">M63</strain>
    </source>
</reference>
<comment type="caution">
    <text evidence="1">The sequence shown here is derived from an EMBL/GenBank/DDBJ whole genome shotgun (WGS) entry which is preliminary data.</text>
</comment>
<evidence type="ECO:0000313" key="2">
    <source>
        <dbReference type="Proteomes" id="UP000076563"/>
    </source>
</evidence>